<dbReference type="Proteomes" id="UP000799772">
    <property type="component" value="Unassembled WGS sequence"/>
</dbReference>
<proteinExistence type="predicted"/>
<evidence type="ECO:0000313" key="2">
    <source>
        <dbReference type="EMBL" id="KAF2101895.1"/>
    </source>
</evidence>
<keyword evidence="3" id="KW-1185">Reference proteome</keyword>
<feature type="signal peptide" evidence="1">
    <location>
        <begin position="1"/>
        <end position="22"/>
    </location>
</feature>
<dbReference type="EMBL" id="ML978123">
    <property type="protein sequence ID" value="KAF2101895.1"/>
    <property type="molecule type" value="Genomic_DNA"/>
</dbReference>
<evidence type="ECO:0000313" key="3">
    <source>
        <dbReference type="Proteomes" id="UP000799772"/>
    </source>
</evidence>
<evidence type="ECO:0000256" key="1">
    <source>
        <dbReference type="SAM" id="SignalP"/>
    </source>
</evidence>
<name>A0A9P4IMD8_9PEZI</name>
<reference evidence="2" key="1">
    <citation type="journal article" date="2020" name="Stud. Mycol.">
        <title>101 Dothideomycetes genomes: a test case for predicting lifestyles and emergence of pathogens.</title>
        <authorList>
            <person name="Haridas S."/>
            <person name="Albert R."/>
            <person name="Binder M."/>
            <person name="Bloem J."/>
            <person name="Labutti K."/>
            <person name="Salamov A."/>
            <person name="Andreopoulos B."/>
            <person name="Baker S."/>
            <person name="Barry K."/>
            <person name="Bills G."/>
            <person name="Bluhm B."/>
            <person name="Cannon C."/>
            <person name="Castanera R."/>
            <person name="Culley D."/>
            <person name="Daum C."/>
            <person name="Ezra D."/>
            <person name="Gonzalez J."/>
            <person name="Henrissat B."/>
            <person name="Kuo A."/>
            <person name="Liang C."/>
            <person name="Lipzen A."/>
            <person name="Lutzoni F."/>
            <person name="Magnuson J."/>
            <person name="Mondo S."/>
            <person name="Nolan M."/>
            <person name="Ohm R."/>
            <person name="Pangilinan J."/>
            <person name="Park H.-J."/>
            <person name="Ramirez L."/>
            <person name="Alfaro M."/>
            <person name="Sun H."/>
            <person name="Tritt A."/>
            <person name="Yoshinaga Y."/>
            <person name="Zwiers L.-H."/>
            <person name="Turgeon B."/>
            <person name="Goodwin S."/>
            <person name="Spatafora J."/>
            <person name="Crous P."/>
            <person name="Grigoriev I."/>
        </authorList>
    </citation>
    <scope>NUCLEOTIDE SEQUENCE</scope>
    <source>
        <strain evidence="2">CBS 133067</strain>
    </source>
</reference>
<dbReference type="AlphaFoldDB" id="A0A9P4IMD8"/>
<accession>A0A9P4IMD8</accession>
<organism evidence="2 3">
    <name type="scientific">Rhizodiscina lignyota</name>
    <dbReference type="NCBI Taxonomy" id="1504668"/>
    <lineage>
        <taxon>Eukaryota</taxon>
        <taxon>Fungi</taxon>
        <taxon>Dikarya</taxon>
        <taxon>Ascomycota</taxon>
        <taxon>Pezizomycotina</taxon>
        <taxon>Dothideomycetes</taxon>
        <taxon>Pleosporomycetidae</taxon>
        <taxon>Aulographales</taxon>
        <taxon>Rhizodiscinaceae</taxon>
        <taxon>Rhizodiscina</taxon>
    </lineage>
</organism>
<protein>
    <submittedName>
        <fullName evidence="2">Uncharacterized protein</fullName>
    </submittedName>
</protein>
<sequence>MRSQLLTFLSSCLLTGGPFVLASPADIFQCNGGVCTSLCNALAPYPIMLEFPVEAAAFCRRFLSPYRSTRTHTTTRSTRSRSVRPVTKTSIARSTQTDLTTRTITDTTTTTTTQDFTSTTTTVTTSNITISGTAAGTGVMGKRQFYPFDFSNFANNVLSSACGCFGAKPTTATIDVSVDAGVKLRRAVPVTTIGFEKRQVPAVTTTAVPTEAPPAPVVSSVATETSQAPVVSSVDIAAPQAPAVSSVEITTSQAPAVSSVDIATPEAPAVPTVDTATTQAPAVTSKTTFEVQKRQGPRRSTVATTVIFRNTTITSTTFTTTSTTSTTTFDTTFIDTATLTTTQNVTVLCLENGSACNINDPSACCSGMCAMIGNAAPTCQDM</sequence>
<feature type="chain" id="PRO_5040378617" evidence="1">
    <location>
        <begin position="23"/>
        <end position="382"/>
    </location>
</feature>
<keyword evidence="1" id="KW-0732">Signal</keyword>
<comment type="caution">
    <text evidence="2">The sequence shown here is derived from an EMBL/GenBank/DDBJ whole genome shotgun (WGS) entry which is preliminary data.</text>
</comment>
<gene>
    <name evidence="2" type="ORF">NA57DRAFT_73333</name>
</gene>